<evidence type="ECO:0000256" key="1">
    <source>
        <dbReference type="ARBA" id="ARBA00023098"/>
    </source>
</evidence>
<organism evidence="3">
    <name type="scientific">viral metagenome</name>
    <dbReference type="NCBI Taxonomy" id="1070528"/>
    <lineage>
        <taxon>unclassified sequences</taxon>
        <taxon>metagenomes</taxon>
        <taxon>organismal metagenomes</taxon>
    </lineage>
</organism>
<evidence type="ECO:0000313" key="3">
    <source>
        <dbReference type="EMBL" id="QHT16891.1"/>
    </source>
</evidence>
<dbReference type="SUPFAM" id="SSF52151">
    <property type="entry name" value="FabD/lysophospholipase-like"/>
    <property type="match status" value="1"/>
</dbReference>
<sequence>MYDGLVISSGAIKGFLILGFLDHTDVSNIKYFCGCSVGSYICMLLAIGYTPLEIITYLCVNDISQLFKDLNPLMLKDYYGMVNVDLMLEYIETMIKYKIGYVPTFKDLYREFNKILICPAYNISDNIKEYLSVDTYPDMPISKACILSSNIPFLFSKVEYNGKCYIDGAVFDAFPLDKLLEYLDREEIKSNILGITFKDKKGDTIDNFTSYVKKIVSCLTSKKYSLRDNVTVRTLSFNYEMLEFNVDTKTKIDMYADGYKQSIKFNLLDKNDKEC</sequence>
<proteinExistence type="predicted"/>
<reference evidence="3" key="1">
    <citation type="journal article" date="2020" name="Nature">
        <title>Giant virus diversity and host interactions through global metagenomics.</title>
        <authorList>
            <person name="Schulz F."/>
            <person name="Roux S."/>
            <person name="Paez-Espino D."/>
            <person name="Jungbluth S."/>
            <person name="Walsh D.A."/>
            <person name="Denef V.J."/>
            <person name="McMahon K.D."/>
            <person name="Konstantinidis K.T."/>
            <person name="Eloe-Fadrosh E.A."/>
            <person name="Kyrpides N.C."/>
            <person name="Woyke T."/>
        </authorList>
    </citation>
    <scope>NUCLEOTIDE SEQUENCE</scope>
    <source>
        <strain evidence="3">GVMAG-M-3300023174-207</strain>
    </source>
</reference>
<keyword evidence="1" id="KW-0443">Lipid metabolism</keyword>
<name>A0A6C0DKE1_9ZZZZ</name>
<dbReference type="Gene3D" id="3.40.1090.10">
    <property type="entry name" value="Cytosolic phospholipase A2 catalytic domain"/>
    <property type="match status" value="2"/>
</dbReference>
<dbReference type="PROSITE" id="PS51635">
    <property type="entry name" value="PNPLA"/>
    <property type="match status" value="1"/>
</dbReference>
<dbReference type="Pfam" id="PF01734">
    <property type="entry name" value="Patatin"/>
    <property type="match status" value="1"/>
</dbReference>
<dbReference type="InterPro" id="IPR052580">
    <property type="entry name" value="Lipid_Hydrolase"/>
</dbReference>
<protein>
    <recommendedName>
        <fullName evidence="2">PNPLA domain-containing protein</fullName>
    </recommendedName>
</protein>
<dbReference type="InterPro" id="IPR016035">
    <property type="entry name" value="Acyl_Trfase/lysoPLipase"/>
</dbReference>
<dbReference type="InterPro" id="IPR002641">
    <property type="entry name" value="PNPLA_dom"/>
</dbReference>
<feature type="domain" description="PNPLA" evidence="2">
    <location>
        <begin position="5"/>
        <end position="180"/>
    </location>
</feature>
<dbReference type="PANTHER" id="PTHR46394:SF1">
    <property type="entry name" value="PNPLA DOMAIN-CONTAINING PROTEIN"/>
    <property type="match status" value="1"/>
</dbReference>
<dbReference type="PANTHER" id="PTHR46394">
    <property type="entry name" value="ANNEXIN"/>
    <property type="match status" value="1"/>
</dbReference>
<dbReference type="AlphaFoldDB" id="A0A6C0DKE1"/>
<accession>A0A6C0DKE1</accession>
<evidence type="ECO:0000259" key="2">
    <source>
        <dbReference type="PROSITE" id="PS51635"/>
    </source>
</evidence>
<dbReference type="EMBL" id="MN739627">
    <property type="protein sequence ID" value="QHT16891.1"/>
    <property type="molecule type" value="Genomic_DNA"/>
</dbReference>
<dbReference type="GO" id="GO:0006629">
    <property type="term" value="P:lipid metabolic process"/>
    <property type="evidence" value="ECO:0007669"/>
    <property type="project" value="UniProtKB-KW"/>
</dbReference>